<dbReference type="SUPFAM" id="SSF50891">
    <property type="entry name" value="Cyclophilin-like"/>
    <property type="match status" value="1"/>
</dbReference>
<evidence type="ECO:0000256" key="6">
    <source>
        <dbReference type="SAM" id="Coils"/>
    </source>
</evidence>
<dbReference type="STRING" id="65357.A0A024GM33"/>
<evidence type="ECO:0000256" key="3">
    <source>
        <dbReference type="ARBA" id="ARBA00022729"/>
    </source>
</evidence>
<dbReference type="PRINTS" id="PR00153">
    <property type="entry name" value="CSAPPISMRASE"/>
</dbReference>
<dbReference type="InParanoid" id="A0A024GM33"/>
<comment type="catalytic activity">
    <reaction evidence="1">
        <text>[protein]-peptidylproline (omega=180) = [protein]-peptidylproline (omega=0)</text>
        <dbReference type="Rhea" id="RHEA:16237"/>
        <dbReference type="Rhea" id="RHEA-COMP:10747"/>
        <dbReference type="Rhea" id="RHEA-COMP:10748"/>
        <dbReference type="ChEBI" id="CHEBI:83833"/>
        <dbReference type="ChEBI" id="CHEBI:83834"/>
        <dbReference type="EC" id="5.2.1.8"/>
    </reaction>
</comment>
<dbReference type="Pfam" id="PF09805">
    <property type="entry name" value="Nop25"/>
    <property type="match status" value="1"/>
</dbReference>
<sequence>MIGYFWDPFPTWKSVRKALGLPDDKLEFDSTVTNRVFFDIAINDDYIGRVVLGLYGHAQPKTVENFRALCTGEVDSKRHGKALHFKASTFHRIIPGFMIQGGDILRGDGSTGVSIYGGRFPDENLAIPHTGPGTLSMANSGPDTNGSQFFICISETPWLDGKHVVFGRVLEGMDVVEFISSVGSRSGAPRASVSITDCGEIESDIIPCDSLAESDRYSSSQPEHLLKAAHDQLEVLMELKEMLNMKEKELDPNLLLQLREELAGKEESLQKEIEKHSNAINLNIKMKPAGKGKSKGKSKLVVTFDAEKRADYLLGFHKRKQERRRFGLNMQAYKDKKQQLALRKEKRTNQMRALEQVCGNENDTVPTCNSPISAPQVVQFDEPHTKDRFGSVVTVVTSLDAIPSDHDELDEQDLKDLAAIKKRKGNDMQTMSLFQQIQFKRRGIALPSKRAKLKEARKNRNYASAKGTKFGSRSRLNEDSKETAHSKNKGFKPPGKKNRKH</sequence>
<evidence type="ECO:0000313" key="10">
    <source>
        <dbReference type="Proteomes" id="UP000053237"/>
    </source>
</evidence>
<evidence type="ECO:0000256" key="4">
    <source>
        <dbReference type="ARBA" id="ARBA00023110"/>
    </source>
</evidence>
<keyword evidence="6" id="KW-0175">Coiled coil</keyword>
<comment type="caution">
    <text evidence="9">The sequence shown here is derived from an EMBL/GenBank/DDBJ whole genome shotgun (WGS) entry which is preliminary data.</text>
</comment>
<feature type="compositionally biased region" description="Basic and acidic residues" evidence="7">
    <location>
        <begin position="475"/>
        <end position="485"/>
    </location>
</feature>
<dbReference type="InterPro" id="IPR029000">
    <property type="entry name" value="Cyclophilin-like_dom_sf"/>
</dbReference>
<gene>
    <name evidence="9" type="ORF">BN9_088180</name>
</gene>
<organism evidence="9 10">
    <name type="scientific">Albugo candida</name>
    <dbReference type="NCBI Taxonomy" id="65357"/>
    <lineage>
        <taxon>Eukaryota</taxon>
        <taxon>Sar</taxon>
        <taxon>Stramenopiles</taxon>
        <taxon>Oomycota</taxon>
        <taxon>Peronosporomycetes</taxon>
        <taxon>Albuginales</taxon>
        <taxon>Albuginaceae</taxon>
        <taxon>Albugo</taxon>
    </lineage>
</organism>
<dbReference type="FunFam" id="2.40.100.10:FF:000019">
    <property type="entry name" value="Peptidyl-prolyl cis-trans isomerase"/>
    <property type="match status" value="1"/>
</dbReference>
<dbReference type="Pfam" id="PF00160">
    <property type="entry name" value="Pro_isomerase"/>
    <property type="match status" value="1"/>
</dbReference>
<feature type="compositionally biased region" description="Basic residues" evidence="7">
    <location>
        <begin position="486"/>
        <end position="501"/>
    </location>
</feature>
<dbReference type="GO" id="GO:0006457">
    <property type="term" value="P:protein folding"/>
    <property type="evidence" value="ECO:0007669"/>
    <property type="project" value="InterPro"/>
</dbReference>
<accession>A0A024GM33</accession>
<dbReference type="EMBL" id="CAIX01000186">
    <property type="protein sequence ID" value="CCI47802.1"/>
    <property type="molecule type" value="Genomic_DNA"/>
</dbReference>
<dbReference type="Gene3D" id="2.40.100.10">
    <property type="entry name" value="Cyclophilin-like"/>
    <property type="match status" value="1"/>
</dbReference>
<dbReference type="GO" id="GO:0016018">
    <property type="term" value="F:cyclosporin A binding"/>
    <property type="evidence" value="ECO:0007669"/>
    <property type="project" value="TreeGrafter"/>
</dbReference>
<feature type="domain" description="PPIase cyclophilin-type" evidence="8">
    <location>
        <begin position="37"/>
        <end position="200"/>
    </location>
</feature>
<keyword evidence="3" id="KW-0732">Signal</keyword>
<dbReference type="OrthoDB" id="193499at2759"/>
<dbReference type="InterPro" id="IPR019186">
    <property type="entry name" value="Nucleolar_protein_12"/>
</dbReference>
<reference evidence="9 10" key="1">
    <citation type="submission" date="2012-05" db="EMBL/GenBank/DDBJ databases">
        <title>Recombination and specialization in a pathogen metapopulation.</title>
        <authorList>
            <person name="Gardiner A."/>
            <person name="Kemen E."/>
            <person name="Schultz-Larsen T."/>
            <person name="MacLean D."/>
            <person name="Van Oosterhout C."/>
            <person name="Jones J.D.G."/>
        </authorList>
    </citation>
    <scope>NUCLEOTIDE SEQUENCE [LARGE SCALE GENOMIC DNA]</scope>
    <source>
        <strain evidence="9 10">Ac Nc2</strain>
    </source>
</reference>
<dbReference type="CDD" id="cd01926">
    <property type="entry name" value="cyclophilin_ABH_like"/>
    <property type="match status" value="1"/>
</dbReference>
<protein>
    <recommendedName>
        <fullName evidence="2">peptidylprolyl isomerase</fullName>
        <ecNumber evidence="2">5.2.1.8</ecNumber>
    </recommendedName>
</protein>
<keyword evidence="5" id="KW-0413">Isomerase</keyword>
<evidence type="ECO:0000256" key="2">
    <source>
        <dbReference type="ARBA" id="ARBA00013194"/>
    </source>
</evidence>
<evidence type="ECO:0000256" key="7">
    <source>
        <dbReference type="SAM" id="MobiDB-lite"/>
    </source>
</evidence>
<dbReference type="GO" id="GO:0003755">
    <property type="term" value="F:peptidyl-prolyl cis-trans isomerase activity"/>
    <property type="evidence" value="ECO:0007669"/>
    <property type="project" value="UniProtKB-KW"/>
</dbReference>
<proteinExistence type="predicted"/>
<keyword evidence="4" id="KW-0697">Rotamase</keyword>
<evidence type="ECO:0000256" key="1">
    <source>
        <dbReference type="ARBA" id="ARBA00000971"/>
    </source>
</evidence>
<dbReference type="InterPro" id="IPR020892">
    <property type="entry name" value="Cyclophilin-type_PPIase_CS"/>
</dbReference>
<dbReference type="Proteomes" id="UP000053237">
    <property type="component" value="Unassembled WGS sequence"/>
</dbReference>
<name>A0A024GM33_9STRA</name>
<evidence type="ECO:0000313" key="9">
    <source>
        <dbReference type="EMBL" id="CCI47802.1"/>
    </source>
</evidence>
<feature type="region of interest" description="Disordered" evidence="7">
    <location>
        <begin position="448"/>
        <end position="501"/>
    </location>
</feature>
<dbReference type="PANTHER" id="PTHR11071:SF561">
    <property type="entry name" value="PEPTIDYL-PROLYL CIS-TRANS ISOMERASE D-RELATED"/>
    <property type="match status" value="1"/>
</dbReference>
<dbReference type="EC" id="5.2.1.8" evidence="2"/>
<dbReference type="PROSITE" id="PS00170">
    <property type="entry name" value="CSA_PPIASE_1"/>
    <property type="match status" value="1"/>
</dbReference>
<dbReference type="InterPro" id="IPR002130">
    <property type="entry name" value="Cyclophilin-type_PPIase_dom"/>
</dbReference>
<dbReference type="GO" id="GO:0005737">
    <property type="term" value="C:cytoplasm"/>
    <property type="evidence" value="ECO:0007669"/>
    <property type="project" value="TreeGrafter"/>
</dbReference>
<feature type="coiled-coil region" evidence="6">
    <location>
        <begin position="330"/>
        <end position="357"/>
    </location>
</feature>
<evidence type="ECO:0000259" key="8">
    <source>
        <dbReference type="PROSITE" id="PS50072"/>
    </source>
</evidence>
<dbReference type="AlphaFoldDB" id="A0A024GM33"/>
<dbReference type="PROSITE" id="PS50072">
    <property type="entry name" value="CSA_PPIASE_2"/>
    <property type="match status" value="1"/>
</dbReference>
<evidence type="ECO:0000256" key="5">
    <source>
        <dbReference type="ARBA" id="ARBA00023235"/>
    </source>
</evidence>
<keyword evidence="10" id="KW-1185">Reference proteome</keyword>
<dbReference type="PANTHER" id="PTHR11071">
    <property type="entry name" value="PEPTIDYL-PROLYL CIS-TRANS ISOMERASE"/>
    <property type="match status" value="1"/>
</dbReference>